<evidence type="ECO:0000313" key="1">
    <source>
        <dbReference type="EMBL" id="KAF9487252.1"/>
    </source>
</evidence>
<comment type="caution">
    <text evidence="1">The sequence shown here is derived from an EMBL/GenBank/DDBJ whole genome shotgun (WGS) entry which is preliminary data.</text>
</comment>
<gene>
    <name evidence="1" type="ORF">BDN71DRAFT_1458682</name>
</gene>
<reference evidence="1" key="1">
    <citation type="submission" date="2020-11" db="EMBL/GenBank/DDBJ databases">
        <authorList>
            <consortium name="DOE Joint Genome Institute"/>
            <person name="Ahrendt S."/>
            <person name="Riley R."/>
            <person name="Andreopoulos W."/>
            <person name="Labutti K."/>
            <person name="Pangilinan J."/>
            <person name="Ruiz-Duenas F.J."/>
            <person name="Barrasa J.M."/>
            <person name="Sanchez-Garcia M."/>
            <person name="Camarero S."/>
            <person name="Miyauchi S."/>
            <person name="Serrano A."/>
            <person name="Linde D."/>
            <person name="Babiker R."/>
            <person name="Drula E."/>
            <person name="Ayuso-Fernandez I."/>
            <person name="Pacheco R."/>
            <person name="Padilla G."/>
            <person name="Ferreira P."/>
            <person name="Barriuso J."/>
            <person name="Kellner H."/>
            <person name="Castanera R."/>
            <person name="Alfaro M."/>
            <person name="Ramirez L."/>
            <person name="Pisabarro A.G."/>
            <person name="Kuo A."/>
            <person name="Tritt A."/>
            <person name="Lipzen A."/>
            <person name="He G."/>
            <person name="Yan M."/>
            <person name="Ng V."/>
            <person name="Cullen D."/>
            <person name="Martin F."/>
            <person name="Rosso M.-N."/>
            <person name="Henrissat B."/>
            <person name="Hibbett D."/>
            <person name="Martinez A.T."/>
            <person name="Grigoriev I.V."/>
        </authorList>
    </citation>
    <scope>NUCLEOTIDE SEQUENCE</scope>
    <source>
        <strain evidence="1">ATCC 90797</strain>
    </source>
</reference>
<evidence type="ECO:0000313" key="2">
    <source>
        <dbReference type="Proteomes" id="UP000807025"/>
    </source>
</evidence>
<protein>
    <submittedName>
        <fullName evidence="1">Uncharacterized protein</fullName>
    </submittedName>
</protein>
<sequence>MLTVSANCLVAIAQPAGAVSSAALSSVPMTSIDLATCYYLTQQSSECNVDAPNNALANFPGWDAKQTEKLRRAIPIAQHSKPKLGNISASEAPIILRQTPSYTT</sequence>
<keyword evidence="2" id="KW-1185">Reference proteome</keyword>
<name>A0A9P6D1A8_PLEER</name>
<accession>A0A9P6D1A8</accession>
<dbReference type="EMBL" id="MU154797">
    <property type="protein sequence ID" value="KAF9487252.1"/>
    <property type="molecule type" value="Genomic_DNA"/>
</dbReference>
<proteinExistence type="predicted"/>
<dbReference type="AlphaFoldDB" id="A0A9P6D1A8"/>
<organism evidence="1 2">
    <name type="scientific">Pleurotus eryngii</name>
    <name type="common">Boletus of the steppes</name>
    <dbReference type="NCBI Taxonomy" id="5323"/>
    <lineage>
        <taxon>Eukaryota</taxon>
        <taxon>Fungi</taxon>
        <taxon>Dikarya</taxon>
        <taxon>Basidiomycota</taxon>
        <taxon>Agaricomycotina</taxon>
        <taxon>Agaricomycetes</taxon>
        <taxon>Agaricomycetidae</taxon>
        <taxon>Agaricales</taxon>
        <taxon>Pleurotineae</taxon>
        <taxon>Pleurotaceae</taxon>
        <taxon>Pleurotus</taxon>
    </lineage>
</organism>
<dbReference type="Proteomes" id="UP000807025">
    <property type="component" value="Unassembled WGS sequence"/>
</dbReference>